<accession>E0Y0A8</accession>
<feature type="transmembrane region" description="Helical" evidence="1">
    <location>
        <begin position="21"/>
        <end position="43"/>
    </location>
</feature>
<dbReference type="Pfam" id="PF07835">
    <property type="entry name" value="COX4_pro_2"/>
    <property type="match status" value="1"/>
</dbReference>
<evidence type="ECO:0000256" key="1">
    <source>
        <dbReference type="SAM" id="Phobius"/>
    </source>
</evidence>
<dbReference type="InterPro" id="IPR036596">
    <property type="entry name" value="Cyt-C_aa3_sf"/>
</dbReference>
<dbReference type="SUPFAM" id="SSF81469">
    <property type="entry name" value="Bacterial aa3 type cytochrome c oxidase subunit IV"/>
    <property type="match status" value="1"/>
</dbReference>
<dbReference type="AlphaFoldDB" id="E0Y0A8"/>
<dbReference type="Gene3D" id="1.20.5.160">
    <property type="entry name" value="Bacterial aa3 type cytochrome c oxidase subunit IV"/>
    <property type="match status" value="1"/>
</dbReference>
<protein>
    <recommendedName>
        <fullName evidence="2">Cytochrome c oxidase subunit IV bacterial aa3 type domain-containing protein</fullName>
    </recommendedName>
</protein>
<dbReference type="EMBL" id="GU474938">
    <property type="protein sequence ID" value="ADI20099.1"/>
    <property type="molecule type" value="Genomic_DNA"/>
</dbReference>
<proteinExistence type="predicted"/>
<keyword evidence="1" id="KW-1133">Transmembrane helix</keyword>
<name>E0Y0A8_9PROT</name>
<dbReference type="InterPro" id="IPR012422">
    <property type="entry name" value="Cyt_c_oxidase_su4_bac-aa3"/>
</dbReference>
<reference evidence="3" key="1">
    <citation type="journal article" date="2011" name="Environ. Microbiol.">
        <title>Time-series analyses of Monterey Bay coastal microbial picoplankton using a 'genome proxy' microarray.</title>
        <authorList>
            <person name="Rich V.I."/>
            <person name="Pham V.D."/>
            <person name="Eppley J."/>
            <person name="Shi Y."/>
            <person name="DeLong E.F."/>
        </authorList>
    </citation>
    <scope>NUCLEOTIDE SEQUENCE</scope>
</reference>
<sequence length="45" mass="5147">MAKKHKHGEMDVSAQEHAFDGFIRWSIRITLISIGVLIFMAIFNS</sequence>
<evidence type="ECO:0000313" key="3">
    <source>
        <dbReference type="EMBL" id="ADI20099.1"/>
    </source>
</evidence>
<feature type="domain" description="Cytochrome c oxidase subunit IV bacterial aa3 type" evidence="2">
    <location>
        <begin position="5"/>
        <end position="44"/>
    </location>
</feature>
<organism evidence="3">
    <name type="scientific">uncultured alpha proteobacterium EB080_L06A09</name>
    <dbReference type="NCBI Taxonomy" id="710794"/>
    <lineage>
        <taxon>Bacteria</taxon>
        <taxon>Pseudomonadati</taxon>
        <taxon>Pseudomonadota</taxon>
        <taxon>Alphaproteobacteria</taxon>
        <taxon>environmental samples</taxon>
    </lineage>
</organism>
<evidence type="ECO:0000259" key="2">
    <source>
        <dbReference type="Pfam" id="PF07835"/>
    </source>
</evidence>
<keyword evidence="1" id="KW-0812">Transmembrane</keyword>
<keyword evidence="1" id="KW-0472">Membrane</keyword>